<feature type="region of interest" description="Disordered" evidence="1">
    <location>
        <begin position="1"/>
        <end position="39"/>
    </location>
</feature>
<evidence type="ECO:0000256" key="1">
    <source>
        <dbReference type="SAM" id="MobiDB-lite"/>
    </source>
</evidence>
<sequence length="557" mass="62015">MDLSKILSPAGDDDVEPRPSPPSPSPSSPSLRADDGLPVSSRWSVDEMRSAVAILSDFPLAPPASSSSSSQLLGDTGGRSRLDLLFQADAMIQQRQENLSSPTAPAPAPSTPPATYVRSGVWTRAEEEYAAALIFYFLRGALPLAEGTTLRKYLAEQLCCNRRRVSMKLATEAIADKKIPRKVGASVFVALRPPPTQEETDEMMETLSRLRNECFQDVNAAASDGDHTVRDQMDMNNRRTRDAQDDGGLDGDYATLSSPDYKTKNLKKKKRTLSTSSFSSTASSSLKRSPPQIKRRRPLIIRTGFDSQEEEQYVTTLVEYFTDGLLDLADGTRLVTYLCEQLQCSAKTLSMKLAPRKSAERKFPSAIGSLTYTRKPEDDASVSEQIFEAEAHAFELRQAWLVTRDDQDDAVRNTKRKPNRRVESSPVVNDPITVSPSRHYSRSGPWSRQEEEYAAALIDCFFRGVLELPEGTTLRSFLTSRLRCNPMRISKKLASENIADIKIPKKLGSATYVRRDNVSEEERQQAEALLMQHEEAPHDVSFKTISFLFARAMLMAV</sequence>
<feature type="compositionally biased region" description="Basic and acidic residues" evidence="1">
    <location>
        <begin position="224"/>
        <end position="244"/>
    </location>
</feature>
<protein>
    <submittedName>
        <fullName evidence="2">Uncharacterized protein</fullName>
    </submittedName>
</protein>
<feature type="region of interest" description="Disordered" evidence="1">
    <location>
        <begin position="95"/>
        <end position="114"/>
    </location>
</feature>
<name>A0AAD5LCM0_PYTIN</name>
<dbReference type="PANTHER" id="PTHR35213:SF3">
    <property type="entry name" value="MYB-LIKE DOMAIN-CONTAINING PROTEIN"/>
    <property type="match status" value="1"/>
</dbReference>
<gene>
    <name evidence="2" type="ORF">P43SY_008644</name>
</gene>
<keyword evidence="3" id="KW-1185">Reference proteome</keyword>
<reference evidence="2" key="1">
    <citation type="submission" date="2021-12" db="EMBL/GenBank/DDBJ databases">
        <title>Prjna785345.</title>
        <authorList>
            <person name="Rujirawat T."/>
            <person name="Krajaejun T."/>
        </authorList>
    </citation>
    <scope>NUCLEOTIDE SEQUENCE</scope>
    <source>
        <strain evidence="2">Pi057C3</strain>
    </source>
</reference>
<feature type="compositionally biased region" description="Low complexity" evidence="1">
    <location>
        <begin position="273"/>
        <end position="289"/>
    </location>
</feature>
<accession>A0AAD5LCM0</accession>
<dbReference type="EMBL" id="JAKCXM010000299">
    <property type="protein sequence ID" value="KAJ0396343.1"/>
    <property type="molecule type" value="Genomic_DNA"/>
</dbReference>
<evidence type="ECO:0000313" key="2">
    <source>
        <dbReference type="EMBL" id="KAJ0396343.1"/>
    </source>
</evidence>
<feature type="compositionally biased region" description="Pro residues" evidence="1">
    <location>
        <begin position="18"/>
        <end position="27"/>
    </location>
</feature>
<dbReference type="Proteomes" id="UP001209570">
    <property type="component" value="Unassembled WGS sequence"/>
</dbReference>
<comment type="caution">
    <text evidence="2">The sequence shown here is derived from an EMBL/GenBank/DDBJ whole genome shotgun (WGS) entry which is preliminary data.</text>
</comment>
<dbReference type="PANTHER" id="PTHR35213">
    <property type="entry name" value="RING-TYPE DOMAIN-CONTAINING PROTEIN-RELATED"/>
    <property type="match status" value="1"/>
</dbReference>
<proteinExistence type="predicted"/>
<dbReference type="AlphaFoldDB" id="A0AAD5LCM0"/>
<feature type="region of interest" description="Disordered" evidence="1">
    <location>
        <begin position="221"/>
        <end position="293"/>
    </location>
</feature>
<organism evidence="2 3">
    <name type="scientific">Pythium insidiosum</name>
    <name type="common">Pythiosis disease agent</name>
    <dbReference type="NCBI Taxonomy" id="114742"/>
    <lineage>
        <taxon>Eukaryota</taxon>
        <taxon>Sar</taxon>
        <taxon>Stramenopiles</taxon>
        <taxon>Oomycota</taxon>
        <taxon>Peronosporomycetes</taxon>
        <taxon>Pythiales</taxon>
        <taxon>Pythiaceae</taxon>
        <taxon>Pythium</taxon>
    </lineage>
</organism>
<evidence type="ECO:0000313" key="3">
    <source>
        <dbReference type="Proteomes" id="UP001209570"/>
    </source>
</evidence>
<feature type="region of interest" description="Disordered" evidence="1">
    <location>
        <begin position="408"/>
        <end position="444"/>
    </location>
</feature>